<dbReference type="Proteomes" id="UP000663090">
    <property type="component" value="Chromosome"/>
</dbReference>
<feature type="transmembrane region" description="Helical" evidence="1">
    <location>
        <begin position="105"/>
        <end position="129"/>
    </location>
</feature>
<proteinExistence type="predicted"/>
<name>A0ABX7NGH2_9BACT</name>
<sequence>MSTELITKRAEILQGIITRMAQNSFTIKGWAVTIIAALLAFANKDTERHFALLAIYPSVVFWGLDAYYVMKERHFRALPMQPSTSGEELDFTLPGRAWWRFLWDYAYALLAPTVALLYVVSLFVTWLVVCT</sequence>
<evidence type="ECO:0000256" key="1">
    <source>
        <dbReference type="SAM" id="Phobius"/>
    </source>
</evidence>
<protein>
    <recommendedName>
        <fullName evidence="4">Lipoprotein</fullName>
    </recommendedName>
</protein>
<evidence type="ECO:0000313" key="2">
    <source>
        <dbReference type="EMBL" id="QSQ17925.1"/>
    </source>
</evidence>
<keyword evidence="1" id="KW-0812">Transmembrane</keyword>
<accession>A0ABX7NGH2</accession>
<gene>
    <name evidence="2" type="ORF">JY572_18650</name>
</gene>
<organism evidence="2 3">
    <name type="scientific">Myxococcus landrumensis</name>
    <dbReference type="NCBI Taxonomy" id="2813577"/>
    <lineage>
        <taxon>Bacteria</taxon>
        <taxon>Pseudomonadati</taxon>
        <taxon>Myxococcota</taxon>
        <taxon>Myxococcia</taxon>
        <taxon>Myxococcales</taxon>
        <taxon>Cystobacterineae</taxon>
        <taxon>Myxococcaceae</taxon>
        <taxon>Myxococcus</taxon>
    </lineage>
</organism>
<keyword evidence="1" id="KW-1133">Transmembrane helix</keyword>
<evidence type="ECO:0000313" key="3">
    <source>
        <dbReference type="Proteomes" id="UP000663090"/>
    </source>
</evidence>
<feature type="transmembrane region" description="Helical" evidence="1">
    <location>
        <begin position="49"/>
        <end position="70"/>
    </location>
</feature>
<reference evidence="2 3" key="1">
    <citation type="submission" date="2021-02" db="EMBL/GenBank/DDBJ databases">
        <title>De Novo genome assembly of isolated myxobacteria.</title>
        <authorList>
            <person name="Stevens D.C."/>
        </authorList>
    </citation>
    <scope>NUCLEOTIDE SEQUENCE [LARGE SCALE GENOMIC DNA]</scope>
    <source>
        <strain evidence="2 3">SCHIC003</strain>
    </source>
</reference>
<dbReference type="RefSeq" id="WP_206719542.1">
    <property type="nucleotide sequence ID" value="NZ_CP071091.1"/>
</dbReference>
<evidence type="ECO:0008006" key="4">
    <source>
        <dbReference type="Google" id="ProtNLM"/>
    </source>
</evidence>
<keyword evidence="3" id="KW-1185">Reference proteome</keyword>
<dbReference type="EMBL" id="CP071091">
    <property type="protein sequence ID" value="QSQ17925.1"/>
    <property type="molecule type" value="Genomic_DNA"/>
</dbReference>
<keyword evidence="1" id="KW-0472">Membrane</keyword>
<feature type="transmembrane region" description="Helical" evidence="1">
    <location>
        <begin position="25"/>
        <end position="43"/>
    </location>
</feature>